<comment type="caution">
    <text evidence="4">The sequence shown here is derived from an EMBL/GenBank/DDBJ whole genome shotgun (WGS) entry which is preliminary data.</text>
</comment>
<evidence type="ECO:0000313" key="5">
    <source>
        <dbReference type="Proteomes" id="UP000638313"/>
    </source>
</evidence>
<dbReference type="GO" id="GO:0015627">
    <property type="term" value="C:type II protein secretion system complex"/>
    <property type="evidence" value="ECO:0007669"/>
    <property type="project" value="TreeGrafter"/>
</dbReference>
<gene>
    <name evidence="4" type="ORF">GCM10010218_15900</name>
</gene>
<dbReference type="InterPro" id="IPR051675">
    <property type="entry name" value="Endo/Exo/Phosphatase_dom_1"/>
</dbReference>
<accession>A0A919EC17</accession>
<keyword evidence="2" id="KW-1133">Transmembrane helix</keyword>
<dbReference type="InterPro" id="IPR010994">
    <property type="entry name" value="RuvA_2-like"/>
</dbReference>
<keyword evidence="2" id="KW-0472">Membrane</keyword>
<proteinExistence type="predicted"/>
<feature type="domain" description="Soluble ligand binding" evidence="3">
    <location>
        <begin position="121"/>
        <end position="175"/>
    </location>
</feature>
<protein>
    <submittedName>
        <fullName evidence="4">DNA-binding protein</fullName>
    </submittedName>
</protein>
<reference evidence="4" key="1">
    <citation type="journal article" date="2014" name="Int. J. Syst. Evol. Microbiol.">
        <title>Complete genome sequence of Corynebacterium casei LMG S-19264T (=DSM 44701T), isolated from a smear-ripened cheese.</title>
        <authorList>
            <consortium name="US DOE Joint Genome Institute (JGI-PGF)"/>
            <person name="Walter F."/>
            <person name="Albersmeier A."/>
            <person name="Kalinowski J."/>
            <person name="Ruckert C."/>
        </authorList>
    </citation>
    <scope>NUCLEOTIDE SEQUENCE</scope>
    <source>
        <strain evidence="4">JCM 4059</strain>
    </source>
</reference>
<dbReference type="Pfam" id="PF10531">
    <property type="entry name" value="SLBB"/>
    <property type="match status" value="1"/>
</dbReference>
<dbReference type="Gene3D" id="3.10.560.10">
    <property type="entry name" value="Outer membrane lipoprotein wza domain like"/>
    <property type="match status" value="1"/>
</dbReference>
<dbReference type="PANTHER" id="PTHR21180:SF32">
    <property type="entry name" value="ENDONUCLEASE_EXONUCLEASE_PHOSPHATASE FAMILY DOMAIN-CONTAINING PROTEIN 1"/>
    <property type="match status" value="1"/>
</dbReference>
<keyword evidence="2" id="KW-0812">Transmembrane</keyword>
<dbReference type="RefSeq" id="WP_190128706.1">
    <property type="nucleotide sequence ID" value="NZ_BNBD01000002.1"/>
</dbReference>
<keyword evidence="5" id="KW-1185">Reference proteome</keyword>
<feature type="region of interest" description="Disordered" evidence="1">
    <location>
        <begin position="176"/>
        <end position="203"/>
    </location>
</feature>
<evidence type="ECO:0000256" key="2">
    <source>
        <dbReference type="SAM" id="Phobius"/>
    </source>
</evidence>
<dbReference type="Proteomes" id="UP000638313">
    <property type="component" value="Unassembled WGS sequence"/>
</dbReference>
<dbReference type="AlphaFoldDB" id="A0A919EC17"/>
<organism evidence="4 5">
    <name type="scientific">Streptomyces mashuensis</name>
    <dbReference type="NCBI Taxonomy" id="33904"/>
    <lineage>
        <taxon>Bacteria</taxon>
        <taxon>Bacillati</taxon>
        <taxon>Actinomycetota</taxon>
        <taxon>Actinomycetes</taxon>
        <taxon>Kitasatosporales</taxon>
        <taxon>Streptomycetaceae</taxon>
        <taxon>Streptomyces</taxon>
    </lineage>
</organism>
<dbReference type="SUPFAM" id="SSF47781">
    <property type="entry name" value="RuvA domain 2-like"/>
    <property type="match status" value="1"/>
</dbReference>
<evidence type="ECO:0000256" key="1">
    <source>
        <dbReference type="SAM" id="MobiDB-lite"/>
    </source>
</evidence>
<dbReference type="EMBL" id="BNBD01000002">
    <property type="protein sequence ID" value="GHF35454.1"/>
    <property type="molecule type" value="Genomic_DNA"/>
</dbReference>
<dbReference type="InterPro" id="IPR019554">
    <property type="entry name" value="Soluble_ligand-bd"/>
</dbReference>
<sequence length="262" mass="26861">MASSSPTVTTASRPAPDIGALRERTATPPTAQRPAGSWRDALTERLPVWVRVRCGIELRTLAALAVLLVGVLALAVHHFWAGRPEAVRPPRREVPEATAAAAVPAPAPVQRSASPSAAVVVVDVAGKVRDPGVRRLPAGSRVADALAAAGGAREGADISGLNRARVLVDGEQIVVGAAGSPPPAPSGSSTTAGPAGRGQGPLSLNSATLEQLDALPGVGPVLAQHILDYRTQHGGFRSVTDLRKVNGIGARRFTDLKPLVQP</sequence>
<dbReference type="GO" id="GO:0015628">
    <property type="term" value="P:protein secretion by the type II secretion system"/>
    <property type="evidence" value="ECO:0007669"/>
    <property type="project" value="TreeGrafter"/>
</dbReference>
<keyword evidence="4" id="KW-0238">DNA-binding</keyword>
<feature type="compositionally biased region" description="Polar residues" evidence="1">
    <location>
        <begin position="1"/>
        <end position="12"/>
    </location>
</feature>
<feature type="transmembrane region" description="Helical" evidence="2">
    <location>
        <begin position="61"/>
        <end position="80"/>
    </location>
</feature>
<evidence type="ECO:0000259" key="3">
    <source>
        <dbReference type="Pfam" id="PF10531"/>
    </source>
</evidence>
<reference evidence="4" key="2">
    <citation type="submission" date="2020-09" db="EMBL/GenBank/DDBJ databases">
        <authorList>
            <person name="Sun Q."/>
            <person name="Ohkuma M."/>
        </authorList>
    </citation>
    <scope>NUCLEOTIDE SEQUENCE</scope>
    <source>
        <strain evidence="4">JCM 4059</strain>
    </source>
</reference>
<evidence type="ECO:0000313" key="4">
    <source>
        <dbReference type="EMBL" id="GHF35454.1"/>
    </source>
</evidence>
<dbReference type="GO" id="GO:0003677">
    <property type="term" value="F:DNA binding"/>
    <property type="evidence" value="ECO:0007669"/>
    <property type="project" value="UniProtKB-KW"/>
</dbReference>
<name>A0A919EC17_9ACTN</name>
<dbReference type="Gene3D" id="1.10.150.320">
    <property type="entry name" value="Photosystem II 12 kDa extrinsic protein"/>
    <property type="match status" value="1"/>
</dbReference>
<feature type="region of interest" description="Disordered" evidence="1">
    <location>
        <begin position="1"/>
        <end position="38"/>
    </location>
</feature>
<dbReference type="PANTHER" id="PTHR21180">
    <property type="entry name" value="ENDONUCLEASE/EXONUCLEASE/PHOSPHATASE FAMILY DOMAIN-CONTAINING PROTEIN 1"/>
    <property type="match status" value="1"/>
</dbReference>
<dbReference type="Pfam" id="PF12836">
    <property type="entry name" value="HHH_3"/>
    <property type="match status" value="1"/>
</dbReference>